<dbReference type="InterPro" id="IPR016186">
    <property type="entry name" value="C-type_lectin-like/link_sf"/>
</dbReference>
<dbReference type="Proteomes" id="UP000829354">
    <property type="component" value="Chromosome V"/>
</dbReference>
<dbReference type="InterPro" id="IPR001304">
    <property type="entry name" value="C-type_lectin-like"/>
</dbReference>
<proteinExistence type="predicted"/>
<organism evidence="2 3">
    <name type="scientific">Caenorhabditis briggsae</name>
    <dbReference type="NCBI Taxonomy" id="6238"/>
    <lineage>
        <taxon>Eukaryota</taxon>
        <taxon>Metazoa</taxon>
        <taxon>Ecdysozoa</taxon>
        <taxon>Nematoda</taxon>
        <taxon>Chromadorea</taxon>
        <taxon>Rhabditida</taxon>
        <taxon>Rhabditina</taxon>
        <taxon>Rhabditomorpha</taxon>
        <taxon>Rhabditoidea</taxon>
        <taxon>Rhabditidae</taxon>
        <taxon>Peloderinae</taxon>
        <taxon>Caenorhabditis</taxon>
    </lineage>
</organism>
<reference evidence="2 3" key="1">
    <citation type="submission" date="2022-04" db="EMBL/GenBank/DDBJ databases">
        <title>Chromosome-level reference genomes for two strains of Caenorhabditis briggsae: an improved platform for comparative genomics.</title>
        <authorList>
            <person name="Stevens L."/>
            <person name="Andersen E."/>
        </authorList>
    </citation>
    <scope>NUCLEOTIDE SEQUENCE [LARGE SCALE GENOMIC DNA]</scope>
    <source>
        <strain evidence="2">VX34</strain>
        <tissue evidence="2">Whole-organism</tissue>
    </source>
</reference>
<dbReference type="PANTHER" id="PTHR47517:SF2">
    <property type="entry name" value="C-TYPE LECTIN DOMAIN-CONTAINING PROTEIN"/>
    <property type="match status" value="1"/>
</dbReference>
<keyword evidence="3" id="KW-1185">Reference proteome</keyword>
<dbReference type="KEGG" id="cbr:CBG_17079"/>
<feature type="domain" description="C-type lectin" evidence="1">
    <location>
        <begin position="1"/>
        <end position="144"/>
    </location>
</feature>
<dbReference type="AlphaFoldDB" id="A0AAE9F9H1"/>
<dbReference type="PANTHER" id="PTHR47517">
    <property type="entry name" value="C-TYPE LECTIN-RELATED"/>
    <property type="match status" value="1"/>
</dbReference>
<evidence type="ECO:0000259" key="1">
    <source>
        <dbReference type="SMART" id="SM00034"/>
    </source>
</evidence>
<sequence>MGAWCVQLFPGALGQADAENSCRTQGATLSSIENAEERSIVANIGLNQMLPTGWKFGTIRTGLRRDAIGTPWYTTDQFTTGMEGIVWSPREPNNGAYQGVPNNCGQLWLWVPGGKTEGGRVHGTFFAMQCLKSTPDRWRGFLCGKKAT</sequence>
<evidence type="ECO:0000313" key="2">
    <source>
        <dbReference type="EMBL" id="UMM37604.1"/>
    </source>
</evidence>
<gene>
    <name evidence="2" type="ORF">L5515_009326</name>
</gene>
<evidence type="ECO:0000313" key="3">
    <source>
        <dbReference type="Proteomes" id="UP000829354"/>
    </source>
</evidence>
<dbReference type="InterPro" id="IPR016187">
    <property type="entry name" value="CTDL_fold"/>
</dbReference>
<name>A0AAE9F9H1_CAEBR</name>
<accession>A0AAE9F9H1</accession>
<dbReference type="OMA" id="GAWCVQL"/>
<dbReference type="SMART" id="SM00034">
    <property type="entry name" value="CLECT"/>
    <property type="match status" value="1"/>
</dbReference>
<dbReference type="EMBL" id="CP092624">
    <property type="protein sequence ID" value="UMM37604.1"/>
    <property type="molecule type" value="Genomic_DNA"/>
</dbReference>
<dbReference type="CDD" id="cd00037">
    <property type="entry name" value="CLECT"/>
    <property type="match status" value="1"/>
</dbReference>
<dbReference type="Gene3D" id="3.10.100.10">
    <property type="entry name" value="Mannose-Binding Protein A, subunit A"/>
    <property type="match status" value="1"/>
</dbReference>
<protein>
    <recommendedName>
        <fullName evidence="1">C-type lectin domain-containing protein</fullName>
    </recommendedName>
</protein>
<dbReference type="SUPFAM" id="SSF56436">
    <property type="entry name" value="C-type lectin-like"/>
    <property type="match status" value="1"/>
</dbReference>